<dbReference type="SUPFAM" id="SSF101941">
    <property type="entry name" value="NAC domain"/>
    <property type="match status" value="1"/>
</dbReference>
<gene>
    <name evidence="6" type="ORF">G2W53_042084</name>
</gene>
<keyword evidence="1" id="KW-0805">Transcription regulation</keyword>
<keyword evidence="4" id="KW-0539">Nucleus</keyword>
<sequence>MEEKNEITMERMEDVILPGFRFHPTDEELVDFYLKRKIQQKSLPIEIIKQVDIYKYDPWDLPKETEVGSSSGSGEKEVYFYCKRDRKYRNSRRPNRVTKGGFWKATGTDRAIYSSQGNNNNKCIIGLKKSLVFYRGRAARGFKTDWMMHEFRLPPSPPSSQSHSHDSLNKTLPPNESWAICRIYKKASSMSTMAHKALSHSHPWITHFPESMVADILNHGGGDCTNHHFSPENLSSTTETTTTTSSNGINFCASEVPIIMNLQNNNPVDHDESFIFPTMDESSSSSMLLMNTEECAGFGNSMNRGIGFPFTLPWDSPFL</sequence>
<protein>
    <submittedName>
        <fullName evidence="6">Putative NAC domain-containing protein 94</fullName>
    </submittedName>
</protein>
<dbReference type="Gene3D" id="2.170.150.80">
    <property type="entry name" value="NAC domain"/>
    <property type="match status" value="1"/>
</dbReference>
<dbReference type="Pfam" id="PF02365">
    <property type="entry name" value="NAM"/>
    <property type="match status" value="1"/>
</dbReference>
<keyword evidence="3" id="KW-0804">Transcription</keyword>
<name>A0A834SFM3_9FABA</name>
<dbReference type="GO" id="GO:0003677">
    <property type="term" value="F:DNA binding"/>
    <property type="evidence" value="ECO:0007669"/>
    <property type="project" value="UniProtKB-KW"/>
</dbReference>
<keyword evidence="2" id="KW-0238">DNA-binding</keyword>
<evidence type="ECO:0000313" key="7">
    <source>
        <dbReference type="Proteomes" id="UP000634136"/>
    </source>
</evidence>
<keyword evidence="7" id="KW-1185">Reference proteome</keyword>
<dbReference type="InterPro" id="IPR036093">
    <property type="entry name" value="NAC_dom_sf"/>
</dbReference>
<evidence type="ECO:0000256" key="2">
    <source>
        <dbReference type="ARBA" id="ARBA00023125"/>
    </source>
</evidence>
<dbReference type="InterPro" id="IPR003441">
    <property type="entry name" value="NAC-dom"/>
</dbReference>
<evidence type="ECO:0000313" key="6">
    <source>
        <dbReference type="EMBL" id="KAF7802973.1"/>
    </source>
</evidence>
<dbReference type="PROSITE" id="PS51005">
    <property type="entry name" value="NAC"/>
    <property type="match status" value="1"/>
</dbReference>
<dbReference type="OrthoDB" id="1841925at2759"/>
<dbReference type="GO" id="GO:0006355">
    <property type="term" value="P:regulation of DNA-templated transcription"/>
    <property type="evidence" value="ECO:0007669"/>
    <property type="project" value="InterPro"/>
</dbReference>
<proteinExistence type="predicted"/>
<dbReference type="EMBL" id="JAAIUW010000013">
    <property type="protein sequence ID" value="KAF7802973.1"/>
    <property type="molecule type" value="Genomic_DNA"/>
</dbReference>
<feature type="domain" description="NAC" evidence="5">
    <location>
        <begin position="16"/>
        <end position="186"/>
    </location>
</feature>
<dbReference type="AlphaFoldDB" id="A0A834SFM3"/>
<reference evidence="6" key="1">
    <citation type="submission" date="2020-09" db="EMBL/GenBank/DDBJ databases">
        <title>Genome-Enabled Discovery of Anthraquinone Biosynthesis in Senna tora.</title>
        <authorList>
            <person name="Kang S.-H."/>
            <person name="Pandey R.P."/>
            <person name="Lee C.-M."/>
            <person name="Sim J.-S."/>
            <person name="Jeong J.-T."/>
            <person name="Choi B.-S."/>
            <person name="Jung M."/>
            <person name="Ginzburg D."/>
            <person name="Zhao K."/>
            <person name="Won S.Y."/>
            <person name="Oh T.-J."/>
            <person name="Yu Y."/>
            <person name="Kim N.-H."/>
            <person name="Lee O.R."/>
            <person name="Lee T.-H."/>
            <person name="Bashyal P."/>
            <person name="Kim T.-S."/>
            <person name="Lee W.-H."/>
            <person name="Kawkins C."/>
            <person name="Kim C.-K."/>
            <person name="Kim J.S."/>
            <person name="Ahn B.O."/>
            <person name="Rhee S.Y."/>
            <person name="Sohng J.K."/>
        </authorList>
    </citation>
    <scope>NUCLEOTIDE SEQUENCE</scope>
    <source>
        <tissue evidence="6">Leaf</tissue>
    </source>
</reference>
<accession>A0A834SFM3</accession>
<evidence type="ECO:0000259" key="5">
    <source>
        <dbReference type="PROSITE" id="PS51005"/>
    </source>
</evidence>
<dbReference type="PANTHER" id="PTHR31744">
    <property type="entry name" value="PROTEIN CUP-SHAPED COTYLEDON 2-RELATED"/>
    <property type="match status" value="1"/>
</dbReference>
<evidence type="ECO:0000256" key="3">
    <source>
        <dbReference type="ARBA" id="ARBA00023163"/>
    </source>
</evidence>
<comment type="caution">
    <text evidence="6">The sequence shown here is derived from an EMBL/GenBank/DDBJ whole genome shotgun (WGS) entry which is preliminary data.</text>
</comment>
<dbReference type="PANTHER" id="PTHR31744:SF56">
    <property type="entry name" value="NAC DOMAIN-CONTAINING PROTEIN 94-RELATED"/>
    <property type="match status" value="1"/>
</dbReference>
<organism evidence="6 7">
    <name type="scientific">Senna tora</name>
    <dbReference type="NCBI Taxonomy" id="362788"/>
    <lineage>
        <taxon>Eukaryota</taxon>
        <taxon>Viridiplantae</taxon>
        <taxon>Streptophyta</taxon>
        <taxon>Embryophyta</taxon>
        <taxon>Tracheophyta</taxon>
        <taxon>Spermatophyta</taxon>
        <taxon>Magnoliopsida</taxon>
        <taxon>eudicotyledons</taxon>
        <taxon>Gunneridae</taxon>
        <taxon>Pentapetalae</taxon>
        <taxon>rosids</taxon>
        <taxon>fabids</taxon>
        <taxon>Fabales</taxon>
        <taxon>Fabaceae</taxon>
        <taxon>Caesalpinioideae</taxon>
        <taxon>Cassia clade</taxon>
        <taxon>Senna</taxon>
    </lineage>
</organism>
<evidence type="ECO:0000256" key="4">
    <source>
        <dbReference type="ARBA" id="ARBA00023242"/>
    </source>
</evidence>
<dbReference type="Proteomes" id="UP000634136">
    <property type="component" value="Unassembled WGS sequence"/>
</dbReference>
<evidence type="ECO:0000256" key="1">
    <source>
        <dbReference type="ARBA" id="ARBA00023015"/>
    </source>
</evidence>